<dbReference type="GO" id="GO:0016740">
    <property type="term" value="F:transferase activity"/>
    <property type="evidence" value="ECO:0007669"/>
    <property type="project" value="UniProtKB-KW"/>
</dbReference>
<dbReference type="EMBL" id="CP016170">
    <property type="protein sequence ID" value="ANN66520.1"/>
    <property type="molecule type" value="Genomic_DNA"/>
</dbReference>
<evidence type="ECO:0000313" key="4">
    <source>
        <dbReference type="EMBL" id="ANN71600.1"/>
    </source>
</evidence>
<dbReference type="Proteomes" id="UP000091897">
    <property type="component" value="Chromosome"/>
</dbReference>
<dbReference type="OrthoDB" id="8795346at2"/>
<dbReference type="InterPro" id="IPR036662">
    <property type="entry name" value="PTS_EIIA_man-typ_sf"/>
</dbReference>
<dbReference type="GO" id="GO:0016020">
    <property type="term" value="C:membrane"/>
    <property type="evidence" value="ECO:0007669"/>
    <property type="project" value="InterPro"/>
</dbReference>
<keyword evidence="1" id="KW-0808">Transferase</keyword>
<dbReference type="EMBL" id="CP016171">
    <property type="protein sequence ID" value="ANN71600.1"/>
    <property type="molecule type" value="Genomic_DNA"/>
</dbReference>
<dbReference type="STRING" id="463025.BAU08_09850"/>
<evidence type="ECO:0000313" key="6">
    <source>
        <dbReference type="Proteomes" id="UP000092213"/>
    </source>
</evidence>
<dbReference type="InterPro" id="IPR004701">
    <property type="entry name" value="PTS_EIIA_man-typ"/>
</dbReference>
<reference evidence="5 6" key="1">
    <citation type="submission" date="2016-06" db="EMBL/GenBank/DDBJ databases">
        <title>Complete genome sequences of Bordetella bronchialis and Bordetella flabilis.</title>
        <authorList>
            <person name="LiPuma J.J."/>
            <person name="Spilker T."/>
        </authorList>
    </citation>
    <scope>NUCLEOTIDE SEQUENCE [LARGE SCALE GENOMIC DNA]</scope>
    <source>
        <strain evidence="4 6">AU17976</strain>
        <strain evidence="3 5">AU3182</strain>
    </source>
</reference>
<keyword evidence="5" id="KW-1185">Reference proteome</keyword>
<dbReference type="KEGG" id="bbro:BAU06_09625"/>
<evidence type="ECO:0000313" key="3">
    <source>
        <dbReference type="EMBL" id="ANN66520.1"/>
    </source>
</evidence>
<dbReference type="AlphaFoldDB" id="A0A193FVD5"/>
<accession>A0A193FVD5</accession>
<protein>
    <submittedName>
        <fullName evidence="4">PTS mannose transporter subunit IIA</fullName>
    </submittedName>
</protein>
<dbReference type="PROSITE" id="PS51096">
    <property type="entry name" value="PTS_EIIA_TYPE_4"/>
    <property type="match status" value="1"/>
</dbReference>
<dbReference type="Gene3D" id="3.40.50.510">
    <property type="entry name" value="Phosphotransferase system, mannose-type IIA component"/>
    <property type="match status" value="1"/>
</dbReference>
<dbReference type="GO" id="GO:0009401">
    <property type="term" value="P:phosphoenolpyruvate-dependent sugar phosphotransferase system"/>
    <property type="evidence" value="ECO:0007669"/>
    <property type="project" value="InterPro"/>
</dbReference>
<evidence type="ECO:0000256" key="1">
    <source>
        <dbReference type="ARBA" id="ARBA00022679"/>
    </source>
</evidence>
<organism evidence="4 6">
    <name type="scientific">Bordetella bronchialis</name>
    <dbReference type="NCBI Taxonomy" id="463025"/>
    <lineage>
        <taxon>Bacteria</taxon>
        <taxon>Pseudomonadati</taxon>
        <taxon>Pseudomonadota</taxon>
        <taxon>Betaproteobacteria</taxon>
        <taxon>Burkholderiales</taxon>
        <taxon>Alcaligenaceae</taxon>
        <taxon>Bordetella</taxon>
    </lineage>
</organism>
<dbReference type="RefSeq" id="WP_066347763.1">
    <property type="nucleotide sequence ID" value="NZ_CBCSFJ010000005.1"/>
</dbReference>
<evidence type="ECO:0000259" key="2">
    <source>
        <dbReference type="PROSITE" id="PS51096"/>
    </source>
</evidence>
<sequence>MTGIVIVVHTPLGSAMMDCAGHVMGKIKEVAVHDIQADDMPETKIPGVVADILRLGQDGDGVLVLTDLVGATPANIAKQAVIEAQAQGVQCAVLAGLNTPMLLRALTYRGLPLAETREKALAGGVQGVLRVD</sequence>
<evidence type="ECO:0000313" key="5">
    <source>
        <dbReference type="Proteomes" id="UP000091897"/>
    </source>
</evidence>
<dbReference type="Proteomes" id="UP000092213">
    <property type="component" value="Chromosome"/>
</dbReference>
<dbReference type="SUPFAM" id="SSF53062">
    <property type="entry name" value="PTS system fructose IIA component-like"/>
    <property type="match status" value="1"/>
</dbReference>
<dbReference type="Pfam" id="PF03610">
    <property type="entry name" value="EIIA-man"/>
    <property type="match status" value="1"/>
</dbReference>
<dbReference type="PANTHER" id="PTHR33799">
    <property type="entry name" value="PTS PERMEASE-RELATED-RELATED"/>
    <property type="match status" value="1"/>
</dbReference>
<name>A0A193FVD5_9BORD</name>
<gene>
    <name evidence="3" type="ORF">BAU06_09625</name>
    <name evidence="4" type="ORF">BAU08_09850</name>
</gene>
<dbReference type="PANTHER" id="PTHR33799:SF1">
    <property type="entry name" value="PTS SYSTEM MANNOSE-SPECIFIC EIIAB COMPONENT-RELATED"/>
    <property type="match status" value="1"/>
</dbReference>
<proteinExistence type="predicted"/>
<dbReference type="InterPro" id="IPR051471">
    <property type="entry name" value="Bacterial_PTS_sugar_comp"/>
</dbReference>
<feature type="domain" description="PTS EIIA type-4" evidence="2">
    <location>
        <begin position="1"/>
        <end position="128"/>
    </location>
</feature>